<keyword evidence="3" id="KW-0472">Membrane</keyword>
<feature type="region of interest" description="Disordered" evidence="2">
    <location>
        <begin position="1"/>
        <end position="63"/>
    </location>
</feature>
<evidence type="ECO:0000256" key="3">
    <source>
        <dbReference type="SAM" id="Phobius"/>
    </source>
</evidence>
<evidence type="ECO:0000313" key="6">
    <source>
        <dbReference type="Proteomes" id="UP000785679"/>
    </source>
</evidence>
<evidence type="ECO:0000256" key="2">
    <source>
        <dbReference type="SAM" id="MobiDB-lite"/>
    </source>
</evidence>
<dbReference type="PANTHER" id="PTHR18884">
    <property type="entry name" value="SEPTIN"/>
    <property type="match status" value="1"/>
</dbReference>
<name>A0A8J8P0P1_HALGN</name>
<keyword evidence="6" id="KW-1185">Reference proteome</keyword>
<gene>
    <name evidence="5" type="ORF">FGO68_gene4300</name>
</gene>
<evidence type="ECO:0000256" key="1">
    <source>
        <dbReference type="RuleBase" id="RU004560"/>
    </source>
</evidence>
<feature type="domain" description="Septin-type G" evidence="4">
    <location>
        <begin position="78"/>
        <end position="391"/>
    </location>
</feature>
<sequence>MVDSVNISPIPCNNLGKQINSEKVPNIEGASENGNQKTPSQDQNRGRENNKEDPDLSQSRYDQSVHSVIHQVASILKNNKNLNIMVCGAAGIGKTQFSKAEEQIRKMEMGMAQSVHESYSFKRYTKDFEEYTLEGCEDPADPNMSNKVTLKFIDTIGHGDSLDLETWQRPIIEYITSKLDDYQKEEIKVNEKTKDYQLRIQRQKEIPDQRVHLMLYFMGSGHHTNVADFTILQRFQRFVSILPIVACADKFDKQELYKFKLDIINTAIDRKVIFLDCQKAIDVVAGANHSQASELKEKLLRLSHYPNDSVHECPPFAILNPNHDFFEKQDDGTFKQRFGRKYDWGFCDAFDDEVSDFNRLYRLIINILWNQLIELTHMRMMDLFNEKNQRAKVKEDSQNTIVRGILFGTGVMAAAVGTLFLAKLKNQ</sequence>
<accession>A0A8J8P0P1</accession>
<dbReference type="Proteomes" id="UP000785679">
    <property type="component" value="Unassembled WGS sequence"/>
</dbReference>
<dbReference type="GO" id="GO:0005525">
    <property type="term" value="F:GTP binding"/>
    <property type="evidence" value="ECO:0007669"/>
    <property type="project" value="UniProtKB-KW"/>
</dbReference>
<organism evidence="5 6">
    <name type="scientific">Halteria grandinella</name>
    <dbReference type="NCBI Taxonomy" id="5974"/>
    <lineage>
        <taxon>Eukaryota</taxon>
        <taxon>Sar</taxon>
        <taxon>Alveolata</taxon>
        <taxon>Ciliophora</taxon>
        <taxon>Intramacronucleata</taxon>
        <taxon>Spirotrichea</taxon>
        <taxon>Stichotrichia</taxon>
        <taxon>Sporadotrichida</taxon>
        <taxon>Halteriidae</taxon>
        <taxon>Halteria</taxon>
    </lineage>
</organism>
<feature type="transmembrane region" description="Helical" evidence="3">
    <location>
        <begin position="401"/>
        <end position="422"/>
    </location>
</feature>
<comment type="caution">
    <text evidence="5">The sequence shown here is derived from an EMBL/GenBank/DDBJ whole genome shotgun (WGS) entry which is preliminary data.</text>
</comment>
<evidence type="ECO:0000259" key="4">
    <source>
        <dbReference type="PROSITE" id="PS51719"/>
    </source>
</evidence>
<dbReference type="Gene3D" id="3.40.50.300">
    <property type="entry name" value="P-loop containing nucleotide triphosphate hydrolases"/>
    <property type="match status" value="1"/>
</dbReference>
<dbReference type="PROSITE" id="PS51719">
    <property type="entry name" value="G_SEPTIN"/>
    <property type="match status" value="1"/>
</dbReference>
<keyword evidence="1" id="KW-0342">GTP-binding</keyword>
<dbReference type="Pfam" id="PF00735">
    <property type="entry name" value="Septin"/>
    <property type="match status" value="1"/>
</dbReference>
<dbReference type="InterPro" id="IPR027417">
    <property type="entry name" value="P-loop_NTPase"/>
</dbReference>
<feature type="compositionally biased region" description="Basic and acidic residues" evidence="2">
    <location>
        <begin position="44"/>
        <end position="54"/>
    </location>
</feature>
<protein>
    <recommendedName>
        <fullName evidence="4">Septin-type G domain-containing protein</fullName>
    </recommendedName>
</protein>
<dbReference type="AlphaFoldDB" id="A0A8J8P0P1"/>
<evidence type="ECO:0000313" key="5">
    <source>
        <dbReference type="EMBL" id="TNV85118.1"/>
    </source>
</evidence>
<keyword evidence="1" id="KW-0547">Nucleotide-binding</keyword>
<dbReference type="OrthoDB" id="416553at2759"/>
<feature type="compositionally biased region" description="Polar residues" evidence="2">
    <location>
        <begin position="32"/>
        <end position="43"/>
    </location>
</feature>
<keyword evidence="3" id="KW-0812">Transmembrane</keyword>
<dbReference type="SUPFAM" id="SSF52540">
    <property type="entry name" value="P-loop containing nucleoside triphosphate hydrolases"/>
    <property type="match status" value="1"/>
</dbReference>
<keyword evidence="3" id="KW-1133">Transmembrane helix</keyword>
<dbReference type="EMBL" id="RRYP01002133">
    <property type="protein sequence ID" value="TNV85118.1"/>
    <property type="molecule type" value="Genomic_DNA"/>
</dbReference>
<reference evidence="5" key="1">
    <citation type="submission" date="2019-06" db="EMBL/GenBank/DDBJ databases">
        <authorList>
            <person name="Zheng W."/>
        </authorList>
    </citation>
    <scope>NUCLEOTIDE SEQUENCE</scope>
    <source>
        <strain evidence="5">QDHG01</strain>
    </source>
</reference>
<dbReference type="InterPro" id="IPR030379">
    <property type="entry name" value="G_SEPTIN_dom"/>
</dbReference>
<proteinExistence type="inferred from homology"/>
<comment type="similarity">
    <text evidence="1">Belongs to the TRAFAC class TrmE-Era-EngA-EngB-Septin-like GTPase superfamily. Septin GTPase family.</text>
</comment>